<evidence type="ECO:0000256" key="3">
    <source>
        <dbReference type="ARBA" id="ARBA00022833"/>
    </source>
</evidence>
<dbReference type="InterPro" id="IPR001138">
    <property type="entry name" value="Zn2Cys6_DnaBD"/>
</dbReference>
<keyword evidence="6" id="KW-0804">Transcription</keyword>
<dbReference type="SMART" id="SM00906">
    <property type="entry name" value="Fungal_trans"/>
    <property type="match status" value="1"/>
</dbReference>
<dbReference type="GO" id="GO:0006351">
    <property type="term" value="P:DNA-templated transcription"/>
    <property type="evidence" value="ECO:0007669"/>
    <property type="project" value="InterPro"/>
</dbReference>
<feature type="region of interest" description="Disordered" evidence="8">
    <location>
        <begin position="118"/>
        <end position="186"/>
    </location>
</feature>
<feature type="region of interest" description="Disordered" evidence="8">
    <location>
        <begin position="1"/>
        <end position="72"/>
    </location>
</feature>
<accession>A0A0D7AG88</accession>
<evidence type="ECO:0000313" key="10">
    <source>
        <dbReference type="EMBL" id="KIY50437.1"/>
    </source>
</evidence>
<feature type="compositionally biased region" description="Basic and acidic residues" evidence="8">
    <location>
        <begin position="760"/>
        <end position="773"/>
    </location>
</feature>
<name>A0A0D7AG88_9AGAR</name>
<feature type="region of interest" description="Disordered" evidence="8">
    <location>
        <begin position="751"/>
        <end position="774"/>
    </location>
</feature>
<dbReference type="PROSITE" id="PS50048">
    <property type="entry name" value="ZN2_CY6_FUNGAL_2"/>
    <property type="match status" value="1"/>
</dbReference>
<evidence type="ECO:0000256" key="5">
    <source>
        <dbReference type="ARBA" id="ARBA00023125"/>
    </source>
</evidence>
<feature type="compositionally biased region" description="Basic and acidic residues" evidence="8">
    <location>
        <begin position="1"/>
        <end position="18"/>
    </location>
</feature>
<protein>
    <recommendedName>
        <fullName evidence="9">Zn(2)-C6 fungal-type domain-containing protein</fullName>
    </recommendedName>
</protein>
<dbReference type="AlphaFoldDB" id="A0A0D7AG88"/>
<dbReference type="OrthoDB" id="2123952at2759"/>
<feature type="compositionally biased region" description="Low complexity" evidence="8">
    <location>
        <begin position="199"/>
        <end position="212"/>
    </location>
</feature>
<comment type="subcellular location">
    <subcellularLocation>
        <location evidence="1">Nucleus</location>
    </subcellularLocation>
</comment>
<sequence>MAESSQWHDSDVSDDGHNTDVQSAAARKRSSRACDQCRKTKSKCERSPDNPKQCKSCALASTGPSYKRGPPKGYIHAIEQRWHQVESLLGSILQCPDPRVQSVVTDLRGDDLAREILERVDSGPYGPSGRRSQPESATKEDIFASILKSNESSTKREASRSRRQSRVSREIVSSNQDRGLSVVPTQEWQDRLSERLALSPSAAPSSSTSTPAFDGAGNRMLQRRRLNRGVPPDIDWNNMYTIEPSEPDDRDAVSDAAETMGELSLDEQSEVRYHGKASGLHLLSRNDRTDDRIEGGIWKLPMARVWPPSKDQAKLLASQEEDVAVDLPPLATQEHLLGLYFTYIHPIFPAVHQSRFLSEYNAQSFHGSPKPESSQKVTPLLLLSIFAISARFDEDKNAPRDKMWEAGCEYAESARTILTRIFHRSRPSTVQSLLLLGYREFGLGSQEQGWIYIGMAIRMAVDLGINRDSGSWKIHGHKLFAPEETQTRRQIWWTCCLADSNVSLNSANALAYFNKRLGDCPYFPQTWHLKEEEAQSWQPVSSDPISLVYKPVPGRVMSGFCATCRLNLILGNIVTFIYPVRSLAGSPSRSTLEELENALHRWYVDLPVSLQFDIADKRSSSVPPPHILVLHLRYWGAVLLLHRAFIPNWKEYALHLFSVRKQSLTVSMPLSEIATPVTVYQEKFTLRRTSPFLTSYLLNAGVRPSNLQALLGLRQCLACLKDLEVVWPSAARAWDLLKGVKLGFDNVMSPNAPRAFPNSRTRDTPPDRKRDANDAFGLEKSSDFLQREAFGGSNNAFGPQQSSVSQQPNNNGVQDLSTRIMAHMLGLDIPGIEPSTSFYPGYEWWPRGMQERSQFPAPSPATSNRRQSMTMKPLVSRKLSEVQCKFRPILR</sequence>
<keyword evidence="3" id="KW-0862">Zinc</keyword>
<feature type="compositionally biased region" description="Basic and acidic residues" evidence="8">
    <location>
        <begin position="35"/>
        <end position="49"/>
    </location>
</feature>
<feature type="region of interest" description="Disordered" evidence="8">
    <location>
        <begin position="789"/>
        <end position="813"/>
    </location>
</feature>
<dbReference type="Pfam" id="PF04082">
    <property type="entry name" value="Fungal_trans"/>
    <property type="match status" value="1"/>
</dbReference>
<dbReference type="Proteomes" id="UP000054144">
    <property type="component" value="Unassembled WGS sequence"/>
</dbReference>
<evidence type="ECO:0000256" key="2">
    <source>
        <dbReference type="ARBA" id="ARBA00022723"/>
    </source>
</evidence>
<reference evidence="10 11" key="1">
    <citation type="journal article" date="2015" name="Fungal Genet. Biol.">
        <title>Evolution of novel wood decay mechanisms in Agaricales revealed by the genome sequences of Fistulina hepatica and Cylindrobasidium torrendii.</title>
        <authorList>
            <person name="Floudas D."/>
            <person name="Held B.W."/>
            <person name="Riley R."/>
            <person name="Nagy L.G."/>
            <person name="Koehler G."/>
            <person name="Ransdell A.S."/>
            <person name="Younus H."/>
            <person name="Chow J."/>
            <person name="Chiniquy J."/>
            <person name="Lipzen A."/>
            <person name="Tritt A."/>
            <person name="Sun H."/>
            <person name="Haridas S."/>
            <person name="LaButti K."/>
            <person name="Ohm R.A."/>
            <person name="Kues U."/>
            <person name="Blanchette R.A."/>
            <person name="Grigoriev I.V."/>
            <person name="Minto R.E."/>
            <person name="Hibbett D.S."/>
        </authorList>
    </citation>
    <scope>NUCLEOTIDE SEQUENCE [LARGE SCALE GENOMIC DNA]</scope>
    <source>
        <strain evidence="10 11">ATCC 64428</strain>
    </source>
</reference>
<proteinExistence type="predicted"/>
<feature type="domain" description="Zn(2)-C6 fungal-type" evidence="9">
    <location>
        <begin position="33"/>
        <end position="57"/>
    </location>
</feature>
<feature type="compositionally biased region" description="Low complexity" evidence="8">
    <location>
        <begin position="798"/>
        <end position="813"/>
    </location>
</feature>
<keyword evidence="5" id="KW-0238">DNA-binding</keyword>
<dbReference type="GO" id="GO:0005634">
    <property type="term" value="C:nucleus"/>
    <property type="evidence" value="ECO:0007669"/>
    <property type="project" value="UniProtKB-SubCell"/>
</dbReference>
<keyword evidence="2" id="KW-0479">Metal-binding</keyword>
<evidence type="ECO:0000256" key="8">
    <source>
        <dbReference type="SAM" id="MobiDB-lite"/>
    </source>
</evidence>
<evidence type="ECO:0000313" key="11">
    <source>
        <dbReference type="Proteomes" id="UP000054144"/>
    </source>
</evidence>
<keyword evidence="7" id="KW-0539">Nucleus</keyword>
<keyword evidence="4" id="KW-0805">Transcription regulation</keyword>
<feature type="region of interest" description="Disordered" evidence="8">
    <location>
        <begin position="197"/>
        <end position="216"/>
    </location>
</feature>
<dbReference type="GO" id="GO:0003677">
    <property type="term" value="F:DNA binding"/>
    <property type="evidence" value="ECO:0007669"/>
    <property type="project" value="UniProtKB-KW"/>
</dbReference>
<evidence type="ECO:0000259" key="9">
    <source>
        <dbReference type="PROSITE" id="PS50048"/>
    </source>
</evidence>
<evidence type="ECO:0000256" key="6">
    <source>
        <dbReference type="ARBA" id="ARBA00023163"/>
    </source>
</evidence>
<dbReference type="PANTHER" id="PTHR31313:SF78">
    <property type="entry name" value="TRANSCRIPTION FACTOR DOMAIN-CONTAINING PROTEIN"/>
    <property type="match status" value="1"/>
</dbReference>
<evidence type="ECO:0000256" key="7">
    <source>
        <dbReference type="ARBA" id="ARBA00023242"/>
    </source>
</evidence>
<feature type="compositionally biased region" description="Polar residues" evidence="8">
    <location>
        <begin position="175"/>
        <end position="186"/>
    </location>
</feature>
<dbReference type="InterPro" id="IPR007219">
    <property type="entry name" value="XnlR_reg_dom"/>
</dbReference>
<gene>
    <name evidence="10" type="ORF">FISHEDRAFT_64668</name>
</gene>
<dbReference type="GO" id="GO:0008270">
    <property type="term" value="F:zinc ion binding"/>
    <property type="evidence" value="ECO:0007669"/>
    <property type="project" value="InterPro"/>
</dbReference>
<dbReference type="GO" id="GO:0000981">
    <property type="term" value="F:DNA-binding transcription factor activity, RNA polymerase II-specific"/>
    <property type="evidence" value="ECO:0007669"/>
    <property type="project" value="InterPro"/>
</dbReference>
<evidence type="ECO:0000256" key="1">
    <source>
        <dbReference type="ARBA" id="ARBA00004123"/>
    </source>
</evidence>
<dbReference type="SUPFAM" id="SSF57701">
    <property type="entry name" value="Zn2/Cys6 DNA-binding domain"/>
    <property type="match status" value="1"/>
</dbReference>
<dbReference type="CDD" id="cd12148">
    <property type="entry name" value="fungal_TF_MHR"/>
    <property type="match status" value="1"/>
</dbReference>
<dbReference type="InterPro" id="IPR036864">
    <property type="entry name" value="Zn2-C6_fun-type_DNA-bd_sf"/>
</dbReference>
<dbReference type="Gene3D" id="4.10.240.10">
    <property type="entry name" value="Zn(2)-C6 fungal-type DNA-binding domain"/>
    <property type="match status" value="1"/>
</dbReference>
<dbReference type="EMBL" id="KN881675">
    <property type="protein sequence ID" value="KIY50437.1"/>
    <property type="molecule type" value="Genomic_DNA"/>
</dbReference>
<dbReference type="InterPro" id="IPR051615">
    <property type="entry name" value="Transcr_Regulatory_Elem"/>
</dbReference>
<organism evidence="10 11">
    <name type="scientific">Fistulina hepatica ATCC 64428</name>
    <dbReference type="NCBI Taxonomy" id="1128425"/>
    <lineage>
        <taxon>Eukaryota</taxon>
        <taxon>Fungi</taxon>
        <taxon>Dikarya</taxon>
        <taxon>Basidiomycota</taxon>
        <taxon>Agaricomycotina</taxon>
        <taxon>Agaricomycetes</taxon>
        <taxon>Agaricomycetidae</taxon>
        <taxon>Agaricales</taxon>
        <taxon>Fistulinaceae</taxon>
        <taxon>Fistulina</taxon>
    </lineage>
</organism>
<keyword evidence="11" id="KW-1185">Reference proteome</keyword>
<dbReference type="PANTHER" id="PTHR31313">
    <property type="entry name" value="TY1 ENHANCER ACTIVATOR"/>
    <property type="match status" value="1"/>
</dbReference>
<dbReference type="CDD" id="cd00067">
    <property type="entry name" value="GAL4"/>
    <property type="match status" value="1"/>
</dbReference>
<evidence type="ECO:0000256" key="4">
    <source>
        <dbReference type="ARBA" id="ARBA00023015"/>
    </source>
</evidence>